<reference evidence="5 6" key="1">
    <citation type="submission" date="2016-04" db="EMBL/GenBank/DDBJ databases">
        <authorList>
            <person name="Evans L.H."/>
            <person name="Alamgir A."/>
            <person name="Owens N."/>
            <person name="Weber N.D."/>
            <person name="Virtaneva K."/>
            <person name="Barbian K."/>
            <person name="Babar A."/>
            <person name="Rosenke K."/>
        </authorList>
    </citation>
    <scope>NUCLEOTIDE SEQUENCE [LARGE SCALE GENOMIC DNA]</scope>
    <source>
        <strain evidence="5">NIES-2108</strain>
    </source>
</reference>
<dbReference type="PROSITE" id="PS00893">
    <property type="entry name" value="NUDIX_BOX"/>
    <property type="match status" value="1"/>
</dbReference>
<comment type="caution">
    <text evidence="5">The sequence shown here is derived from an EMBL/GenBank/DDBJ whole genome shotgun (WGS) entry which is preliminary data.</text>
</comment>
<organism evidence="5 6">
    <name type="scientific">Nostoc punctiforme NIES-2108</name>
    <dbReference type="NCBI Taxonomy" id="1356359"/>
    <lineage>
        <taxon>Bacteria</taxon>
        <taxon>Bacillati</taxon>
        <taxon>Cyanobacteriota</taxon>
        <taxon>Cyanophyceae</taxon>
        <taxon>Nostocales</taxon>
        <taxon>Nostocaceae</taxon>
        <taxon>Nostoc</taxon>
    </lineage>
</organism>
<evidence type="ECO:0000313" key="5">
    <source>
        <dbReference type="EMBL" id="RCJ41632.1"/>
    </source>
</evidence>
<evidence type="ECO:0000256" key="2">
    <source>
        <dbReference type="ARBA" id="ARBA00022801"/>
    </source>
</evidence>
<dbReference type="InterPro" id="IPR015797">
    <property type="entry name" value="NUDIX_hydrolase-like_dom_sf"/>
</dbReference>
<dbReference type="Pfam" id="PF00293">
    <property type="entry name" value="NUDIX"/>
    <property type="match status" value="1"/>
</dbReference>
<name>A0A367S2G8_NOSPU</name>
<dbReference type="Gene3D" id="3.90.79.10">
    <property type="entry name" value="Nucleoside Triphosphate Pyrophosphohydrolase"/>
    <property type="match status" value="1"/>
</dbReference>
<keyword evidence="2 3" id="KW-0378">Hydrolase</keyword>
<protein>
    <submittedName>
        <fullName evidence="5">NUDIX hydrolase</fullName>
    </submittedName>
</protein>
<accession>A0A367S2G8</accession>
<dbReference type="InterPro" id="IPR020084">
    <property type="entry name" value="NUDIX_hydrolase_CS"/>
</dbReference>
<proteinExistence type="inferred from homology"/>
<evidence type="ECO:0000259" key="4">
    <source>
        <dbReference type="PROSITE" id="PS51462"/>
    </source>
</evidence>
<dbReference type="SUPFAM" id="SSF55811">
    <property type="entry name" value="Nudix"/>
    <property type="match status" value="1"/>
</dbReference>
<dbReference type="InterPro" id="IPR000086">
    <property type="entry name" value="NUDIX_hydrolase_dom"/>
</dbReference>
<dbReference type="CDD" id="cd18882">
    <property type="entry name" value="NUDIX_Hydrolase"/>
    <property type="match status" value="1"/>
</dbReference>
<gene>
    <name evidence="5" type="ORF">A6769_01600</name>
</gene>
<dbReference type="GO" id="GO:0016787">
    <property type="term" value="F:hydrolase activity"/>
    <property type="evidence" value="ECO:0007669"/>
    <property type="project" value="UniProtKB-KW"/>
</dbReference>
<dbReference type="PRINTS" id="PR00502">
    <property type="entry name" value="NUDIXFAMILY"/>
</dbReference>
<dbReference type="PROSITE" id="PS51462">
    <property type="entry name" value="NUDIX"/>
    <property type="match status" value="1"/>
</dbReference>
<evidence type="ECO:0000256" key="3">
    <source>
        <dbReference type="RuleBase" id="RU003476"/>
    </source>
</evidence>
<dbReference type="EMBL" id="LXQE01000029">
    <property type="protein sequence ID" value="RCJ41632.1"/>
    <property type="molecule type" value="Genomic_DNA"/>
</dbReference>
<dbReference type="Proteomes" id="UP000252085">
    <property type="component" value="Unassembled WGS sequence"/>
</dbReference>
<dbReference type="AlphaFoldDB" id="A0A367S2G8"/>
<feature type="domain" description="Nudix hydrolase" evidence="4">
    <location>
        <begin position="1"/>
        <end position="129"/>
    </location>
</feature>
<sequence length="144" mass="16509">MNNQQVHVAIAILYQKNKFLMQLRDNIPGILYPGYWALFGGHIEPGETPDVAVKREILEEIGYDLSPFLEFGCYPNERVVRHVFHAPLLVELNQLVLNEGWDMALFTPENIRQGNCYSQNAGEVRPLGAMHQKIMLDFIEKNPT</sequence>
<evidence type="ECO:0000256" key="1">
    <source>
        <dbReference type="ARBA" id="ARBA00005582"/>
    </source>
</evidence>
<dbReference type="InterPro" id="IPR020476">
    <property type="entry name" value="Nudix_hydrolase"/>
</dbReference>
<comment type="similarity">
    <text evidence="1 3">Belongs to the Nudix hydrolase family.</text>
</comment>
<dbReference type="PANTHER" id="PTHR43736:SF1">
    <property type="entry name" value="DIHYDRONEOPTERIN TRIPHOSPHATE DIPHOSPHATASE"/>
    <property type="match status" value="1"/>
</dbReference>
<evidence type="ECO:0000313" key="6">
    <source>
        <dbReference type="Proteomes" id="UP000252085"/>
    </source>
</evidence>
<dbReference type="PANTHER" id="PTHR43736">
    <property type="entry name" value="ADP-RIBOSE PYROPHOSPHATASE"/>
    <property type="match status" value="1"/>
</dbReference>